<dbReference type="InterPro" id="IPR018584">
    <property type="entry name" value="GT87"/>
</dbReference>
<keyword evidence="5 8" id="KW-1133">Transmembrane helix</keyword>
<evidence type="ECO:0000313" key="10">
    <source>
        <dbReference type="Proteomes" id="UP000093053"/>
    </source>
</evidence>
<feature type="transmembrane region" description="Helical" evidence="8">
    <location>
        <begin position="244"/>
        <end position="263"/>
    </location>
</feature>
<feature type="transmembrane region" description="Helical" evidence="8">
    <location>
        <begin position="269"/>
        <end position="288"/>
    </location>
</feature>
<dbReference type="EMBL" id="CP016793">
    <property type="protein sequence ID" value="ANZ39576.1"/>
    <property type="molecule type" value="Genomic_DNA"/>
</dbReference>
<keyword evidence="2" id="KW-1003">Cell membrane</keyword>
<dbReference type="Pfam" id="PF09594">
    <property type="entry name" value="GT87"/>
    <property type="match status" value="1"/>
</dbReference>
<feature type="transmembrane region" description="Helical" evidence="8">
    <location>
        <begin position="295"/>
        <end position="318"/>
    </location>
</feature>
<keyword evidence="3" id="KW-0808">Transferase</keyword>
<dbReference type="Proteomes" id="UP000093053">
    <property type="component" value="Chromosome"/>
</dbReference>
<comment type="similarity">
    <text evidence="7">Belongs to the glycosyltransferase 87 family.</text>
</comment>
<evidence type="ECO:0000313" key="9">
    <source>
        <dbReference type="EMBL" id="ANZ39576.1"/>
    </source>
</evidence>
<feature type="transmembrane region" description="Helical" evidence="8">
    <location>
        <begin position="75"/>
        <end position="97"/>
    </location>
</feature>
<proteinExistence type="inferred from homology"/>
<feature type="transmembrane region" description="Helical" evidence="8">
    <location>
        <begin position="181"/>
        <end position="201"/>
    </location>
</feature>
<organism evidence="9 10">
    <name type="scientific">Lentzea guizhouensis</name>
    <dbReference type="NCBI Taxonomy" id="1586287"/>
    <lineage>
        <taxon>Bacteria</taxon>
        <taxon>Bacillati</taxon>
        <taxon>Actinomycetota</taxon>
        <taxon>Actinomycetes</taxon>
        <taxon>Pseudonocardiales</taxon>
        <taxon>Pseudonocardiaceae</taxon>
        <taxon>Lentzea</taxon>
    </lineage>
</organism>
<keyword evidence="4 8" id="KW-0812">Transmembrane</keyword>
<evidence type="ECO:0000256" key="6">
    <source>
        <dbReference type="ARBA" id="ARBA00023136"/>
    </source>
</evidence>
<evidence type="ECO:0008006" key="11">
    <source>
        <dbReference type="Google" id="ProtNLM"/>
    </source>
</evidence>
<dbReference type="KEGG" id="led:BBK82_29545"/>
<feature type="transmembrane region" description="Helical" evidence="8">
    <location>
        <begin position="128"/>
        <end position="147"/>
    </location>
</feature>
<evidence type="ECO:0000256" key="4">
    <source>
        <dbReference type="ARBA" id="ARBA00022692"/>
    </source>
</evidence>
<keyword evidence="10" id="KW-1185">Reference proteome</keyword>
<evidence type="ECO:0000256" key="7">
    <source>
        <dbReference type="ARBA" id="ARBA00024033"/>
    </source>
</evidence>
<dbReference type="GO" id="GO:0016758">
    <property type="term" value="F:hexosyltransferase activity"/>
    <property type="evidence" value="ECO:0007669"/>
    <property type="project" value="InterPro"/>
</dbReference>
<evidence type="ECO:0000256" key="2">
    <source>
        <dbReference type="ARBA" id="ARBA00022475"/>
    </source>
</evidence>
<dbReference type="GO" id="GO:0005886">
    <property type="term" value="C:plasma membrane"/>
    <property type="evidence" value="ECO:0007669"/>
    <property type="project" value="UniProtKB-SubCell"/>
</dbReference>
<dbReference type="RefSeq" id="WP_065917917.1">
    <property type="nucleotide sequence ID" value="NZ_CP016793.1"/>
</dbReference>
<reference evidence="9 10" key="1">
    <citation type="submission" date="2016-07" db="EMBL/GenBank/DDBJ databases">
        <title>Complete genome sequence of the Lentzea guizhouensis DHS C013.</title>
        <authorList>
            <person name="Cao C."/>
        </authorList>
    </citation>
    <scope>NUCLEOTIDE SEQUENCE [LARGE SCALE GENOMIC DNA]</scope>
    <source>
        <strain evidence="9 10">DHS C013</strain>
    </source>
</reference>
<feature type="transmembrane region" description="Helical" evidence="8">
    <location>
        <begin position="154"/>
        <end position="175"/>
    </location>
</feature>
<dbReference type="OrthoDB" id="9774600at2"/>
<accession>A0A1B2HPE5</accession>
<evidence type="ECO:0000256" key="3">
    <source>
        <dbReference type="ARBA" id="ARBA00022679"/>
    </source>
</evidence>
<keyword evidence="6 8" id="KW-0472">Membrane</keyword>
<name>A0A1B2HPE5_9PSEU</name>
<gene>
    <name evidence="9" type="ORF">BBK82_29545</name>
</gene>
<evidence type="ECO:0000256" key="1">
    <source>
        <dbReference type="ARBA" id="ARBA00004651"/>
    </source>
</evidence>
<comment type="subcellular location">
    <subcellularLocation>
        <location evidence="1">Cell membrane</location>
        <topology evidence="1">Multi-pass membrane protein</topology>
    </subcellularLocation>
</comment>
<evidence type="ECO:0000256" key="5">
    <source>
        <dbReference type="ARBA" id="ARBA00022989"/>
    </source>
</evidence>
<evidence type="ECO:0000256" key="8">
    <source>
        <dbReference type="SAM" id="Phobius"/>
    </source>
</evidence>
<dbReference type="AlphaFoldDB" id="A0A1B2HPE5"/>
<protein>
    <recommendedName>
        <fullName evidence="11">Alpha-1,2-mannosyltransferase</fullName>
    </recommendedName>
</protein>
<dbReference type="STRING" id="1586287.BBK82_29545"/>
<sequence length="361" mass="38430">MVGLVWALALVGLLIRWHGHYPIDLDVYRLGGLAWLTGNPLYTGFTGPPLDPGLPFTYPPMAAVSFSALSFVPGWLLNPLLLIAGFTAMTAVCVTVAGRVRPGLKWTLGPLVPVVGLALDPVESTFGYGQINLLLLGLVVVDCLLVTDRRWRGVLVGVAAAVKLTPLIFVLYFLVRRDWRAAVTSVAAFAGVAVAGFLVAFRDSAQFWFHAMVNPERIGGVALPTNQSFQGILRGSGLEPGAQTLLWVVLAGLAVAAGAFVAWRTEDDAVALFAIATAGLLASPVSWLHHWVWCVPVLLFLALRGFWPAFVVVGAVFVTPVHEVDGYVLLGVVALGVQVHRSRTAAAAGSTVMPWPTPDNA</sequence>